<gene>
    <name evidence="1" type="ORF">NG743_01175</name>
</gene>
<sequence>MERGLFWLPLLVAFFWLAWQGSQEFKKLQAYQIWAEQFERAKYDIYAVLAQKGNDITWGKPTTKGPIELETFSLLDVQEIRFLVNDHVVDIENPPQKGRKIELDFLLTTPKSIRVPFTEVPLAAEWGKFLQRTLKNLQIETTYNRSQESGVRSQE</sequence>
<evidence type="ECO:0000313" key="2">
    <source>
        <dbReference type="Proteomes" id="UP001057561"/>
    </source>
</evidence>
<reference evidence="1" key="1">
    <citation type="submission" date="2022-06" db="EMBL/GenBank/DDBJ databases">
        <title>Nostosin G and Spiroidesin B from the Cyanobacterium Dolichospermum sp. NIES-1697.</title>
        <authorList>
            <person name="Phan C.-S."/>
            <person name="Mehjabin J.J."/>
            <person name="Anas A.R.J."/>
            <person name="Hayasaka M."/>
            <person name="Onoki R."/>
            <person name="Wang J."/>
            <person name="Umezawa T."/>
            <person name="Washio K."/>
            <person name="Morikawa M."/>
            <person name="Okino T."/>
        </authorList>
    </citation>
    <scope>NUCLEOTIDE SEQUENCE</scope>
    <source>
        <strain evidence="1">NIES-1697</strain>
    </source>
</reference>
<protein>
    <submittedName>
        <fullName evidence="1">Uncharacterized protein</fullName>
    </submittedName>
</protein>
<dbReference type="Proteomes" id="UP001057561">
    <property type="component" value="Chromosome"/>
</dbReference>
<dbReference type="RefSeq" id="WP_027400883.1">
    <property type="nucleotide sequence ID" value="NZ_CP099464.1"/>
</dbReference>
<accession>A0ABY5LYH8</accession>
<evidence type="ECO:0000313" key="1">
    <source>
        <dbReference type="EMBL" id="UUO15705.1"/>
    </source>
</evidence>
<dbReference type="EMBL" id="CP099464">
    <property type="protein sequence ID" value="UUO15705.1"/>
    <property type="molecule type" value="Genomic_DNA"/>
</dbReference>
<proteinExistence type="predicted"/>
<organism evidence="1 2">
    <name type="scientific">Dolichospermum heterosporum TAC447</name>
    <dbReference type="NCBI Taxonomy" id="747523"/>
    <lineage>
        <taxon>Bacteria</taxon>
        <taxon>Bacillati</taxon>
        <taxon>Cyanobacteriota</taxon>
        <taxon>Cyanophyceae</taxon>
        <taxon>Nostocales</taxon>
        <taxon>Aphanizomenonaceae</taxon>
        <taxon>Dolichospermum</taxon>
        <taxon>Dolichospermum heterosporum</taxon>
    </lineage>
</organism>
<name>A0ABY5LYH8_9CYAN</name>
<keyword evidence="2" id="KW-1185">Reference proteome</keyword>